<gene>
    <name evidence="1" type="ORF">F4821DRAFT_260676</name>
</gene>
<protein>
    <submittedName>
        <fullName evidence="1">Infection structure specific protein</fullName>
    </submittedName>
</protein>
<dbReference type="EMBL" id="MU394322">
    <property type="protein sequence ID" value="KAI6085764.1"/>
    <property type="molecule type" value="Genomic_DNA"/>
</dbReference>
<reference evidence="1 2" key="1">
    <citation type="journal article" date="2022" name="New Phytol.">
        <title>Ecological generalism drives hyperdiversity of secondary metabolite gene clusters in xylarialean endophytes.</title>
        <authorList>
            <person name="Franco M.E.E."/>
            <person name="Wisecaver J.H."/>
            <person name="Arnold A.E."/>
            <person name="Ju Y.M."/>
            <person name="Slot J.C."/>
            <person name="Ahrendt S."/>
            <person name="Moore L.P."/>
            <person name="Eastman K.E."/>
            <person name="Scott K."/>
            <person name="Konkel Z."/>
            <person name="Mondo S.J."/>
            <person name="Kuo A."/>
            <person name="Hayes R.D."/>
            <person name="Haridas S."/>
            <person name="Andreopoulos B."/>
            <person name="Riley R."/>
            <person name="LaButti K."/>
            <person name="Pangilinan J."/>
            <person name="Lipzen A."/>
            <person name="Amirebrahimi M."/>
            <person name="Yan J."/>
            <person name="Adam C."/>
            <person name="Keymanesh K."/>
            <person name="Ng V."/>
            <person name="Louie K."/>
            <person name="Northen T."/>
            <person name="Drula E."/>
            <person name="Henrissat B."/>
            <person name="Hsieh H.M."/>
            <person name="Youens-Clark K."/>
            <person name="Lutzoni F."/>
            <person name="Miadlikowska J."/>
            <person name="Eastwood D.C."/>
            <person name="Hamelin R.C."/>
            <person name="Grigoriev I.V."/>
            <person name="U'Ren J.M."/>
        </authorList>
    </citation>
    <scope>NUCLEOTIDE SEQUENCE [LARGE SCALE GENOMIC DNA]</scope>
    <source>
        <strain evidence="1 2">ER1909</strain>
    </source>
</reference>
<sequence>MRRWVVLLAALVAAVSAKHDATIQKRPEEFNNDDVCVGALNVANPIYSGLPTPPPSLLTKSLPFDACATDIAFSGDPSAASQFSSYTSEVKDWYTSHRAELQSALASCTSLASYLTMDIPVCLSSTSAGSSTTGISTGPGPTSTAIPTSTAPNAAPPRRTDFAYAGAAAAAGFLGIVAVL</sequence>
<comment type="caution">
    <text evidence="1">The sequence shown here is derived from an EMBL/GenBank/DDBJ whole genome shotgun (WGS) entry which is preliminary data.</text>
</comment>
<accession>A0ACC0CZ66</accession>
<dbReference type="Proteomes" id="UP001497680">
    <property type="component" value="Unassembled WGS sequence"/>
</dbReference>
<evidence type="ECO:0000313" key="1">
    <source>
        <dbReference type="EMBL" id="KAI6085764.1"/>
    </source>
</evidence>
<proteinExistence type="predicted"/>
<name>A0ACC0CZ66_9PEZI</name>
<evidence type="ECO:0000313" key="2">
    <source>
        <dbReference type="Proteomes" id="UP001497680"/>
    </source>
</evidence>
<organism evidence="1 2">
    <name type="scientific">Hypoxylon rubiginosum</name>
    <dbReference type="NCBI Taxonomy" id="110542"/>
    <lineage>
        <taxon>Eukaryota</taxon>
        <taxon>Fungi</taxon>
        <taxon>Dikarya</taxon>
        <taxon>Ascomycota</taxon>
        <taxon>Pezizomycotina</taxon>
        <taxon>Sordariomycetes</taxon>
        <taxon>Xylariomycetidae</taxon>
        <taxon>Xylariales</taxon>
        <taxon>Hypoxylaceae</taxon>
        <taxon>Hypoxylon</taxon>
    </lineage>
</organism>
<keyword evidence="2" id="KW-1185">Reference proteome</keyword>